<protein>
    <submittedName>
        <fullName evidence="3">Baseplate assembly protein</fullName>
    </submittedName>
</protein>
<feature type="domain" description="Baseplate J-like central" evidence="1">
    <location>
        <begin position="130"/>
        <end position="201"/>
    </location>
</feature>
<sequence length="295" mass="31943">MIIDLSQLPEPEVIESLDFEAIYQELLGDFRAAMAGEWTAELESDPVLKLLQLAAYRELLLRARINDAARAVMLAYASGADLDQLAAGYNVHRLVVQKADPDAVPPKESMLESDDSLRNRTQLAFDQLSVAGPRNAYIAYALGADGNIADVSAISPAPCEALVSVLSTEGNGVAGEPLLEAVRRALNDEDVRPVGDRVTVQSARIVDYRVDAVLYLYPGPEAELIRKAAEASLQGYIATQRRLGRDIRRSALFAALHVEGVQRVELSAPGQDMVLDETQAAYCTGYSIRVGGSDE</sequence>
<dbReference type="InterPro" id="IPR014507">
    <property type="entry name" value="Baseplate_assembly_J_pred"/>
</dbReference>
<dbReference type="InterPro" id="IPR058531">
    <property type="entry name" value="Baseplate_J_M"/>
</dbReference>
<comment type="caution">
    <text evidence="3">The sequence shown here is derived from an EMBL/GenBank/DDBJ whole genome shotgun (WGS) entry which is preliminary data.</text>
</comment>
<evidence type="ECO:0000259" key="2">
    <source>
        <dbReference type="Pfam" id="PF26079"/>
    </source>
</evidence>
<gene>
    <name evidence="3" type="ORF">DY940_04215</name>
</gene>
<accession>A0ABD7K985</accession>
<feature type="domain" description="Baseplate J-like C-terminal" evidence="2">
    <location>
        <begin position="209"/>
        <end position="284"/>
    </location>
</feature>
<proteinExistence type="predicted"/>
<dbReference type="EMBL" id="RXTL01000005">
    <property type="protein sequence ID" value="RTS52014.1"/>
    <property type="molecule type" value="Genomic_DNA"/>
</dbReference>
<dbReference type="AlphaFoldDB" id="A0ABD7K985"/>
<reference evidence="3 4" key="1">
    <citation type="submission" date="2018-12" db="EMBL/GenBank/DDBJ databases">
        <title>Pseudomonas aeruginosa Diversity Panel.</title>
        <authorList>
            <person name="Snesrud E."/>
            <person name="Mcgann P."/>
        </authorList>
    </citation>
    <scope>NUCLEOTIDE SEQUENCE [LARGE SCALE GENOMIC DNA]</scope>
    <source>
        <strain evidence="3 4">MRSN6241</strain>
    </source>
</reference>
<dbReference type="InterPro" id="IPR052726">
    <property type="entry name" value="Phage_Baseplate_Hub"/>
</dbReference>
<evidence type="ECO:0000313" key="3">
    <source>
        <dbReference type="EMBL" id="RTS52014.1"/>
    </source>
</evidence>
<dbReference type="PANTHER" id="PTHR35862:SF1">
    <property type="entry name" value="FELS-2 PROPHAGE PROTEIN"/>
    <property type="match status" value="1"/>
</dbReference>
<name>A0ABD7K985_PSEAI</name>
<evidence type="ECO:0000313" key="4">
    <source>
        <dbReference type="Proteomes" id="UP000276985"/>
    </source>
</evidence>
<dbReference type="RefSeq" id="WP_004366796.1">
    <property type="nucleotide sequence ID" value="NZ_JAOYTE010000006.1"/>
</dbReference>
<dbReference type="InterPro" id="IPR058530">
    <property type="entry name" value="Baseplate_J-like_C"/>
</dbReference>
<evidence type="ECO:0000259" key="1">
    <source>
        <dbReference type="Pfam" id="PF26078"/>
    </source>
</evidence>
<dbReference type="Pfam" id="PF26079">
    <property type="entry name" value="Baseplate_J_C"/>
    <property type="match status" value="1"/>
</dbReference>
<dbReference type="PANTHER" id="PTHR35862">
    <property type="entry name" value="FELS-2 PROPHAGE PROTEIN"/>
    <property type="match status" value="1"/>
</dbReference>
<dbReference type="PIRSF" id="PIRSF020481">
    <property type="entry name" value="BAP"/>
    <property type="match status" value="1"/>
</dbReference>
<organism evidence="3 4">
    <name type="scientific">Pseudomonas aeruginosa</name>
    <dbReference type="NCBI Taxonomy" id="287"/>
    <lineage>
        <taxon>Bacteria</taxon>
        <taxon>Pseudomonadati</taxon>
        <taxon>Pseudomonadota</taxon>
        <taxon>Gammaproteobacteria</taxon>
        <taxon>Pseudomonadales</taxon>
        <taxon>Pseudomonadaceae</taxon>
        <taxon>Pseudomonas</taxon>
    </lineage>
</organism>
<dbReference type="Pfam" id="PF26078">
    <property type="entry name" value="Baseplate_J_M"/>
    <property type="match status" value="1"/>
</dbReference>
<dbReference type="Proteomes" id="UP000276985">
    <property type="component" value="Unassembled WGS sequence"/>
</dbReference>